<organism evidence="3 4">
    <name type="scientific">Nocardia sputorum</name>
    <dbReference type="NCBI Taxonomy" id="2984338"/>
    <lineage>
        <taxon>Bacteria</taxon>
        <taxon>Bacillati</taxon>
        <taxon>Actinomycetota</taxon>
        <taxon>Actinomycetes</taxon>
        <taxon>Mycobacteriales</taxon>
        <taxon>Nocardiaceae</taxon>
        <taxon>Nocardia</taxon>
    </lineage>
</organism>
<accession>A0ABN6U107</accession>
<gene>
    <name evidence="3" type="ORF">IFM12276_19490</name>
</gene>
<dbReference type="EMBL" id="AP026978">
    <property type="protein sequence ID" value="BDT98920.1"/>
    <property type="molecule type" value="Genomic_DNA"/>
</dbReference>
<keyword evidence="4" id="KW-1185">Reference proteome</keyword>
<feature type="domain" description="UspA" evidence="2">
    <location>
        <begin position="9"/>
        <end position="148"/>
    </location>
</feature>
<reference evidence="3 4" key="1">
    <citation type="submission" date="2022-11" db="EMBL/GenBank/DDBJ databases">
        <title>Genome Sequencing of Nocardia sp. ON39_IFM12276 and assembly.</title>
        <authorList>
            <person name="Shimojima M."/>
            <person name="Toyokawa M."/>
            <person name="Uesaka K."/>
        </authorList>
    </citation>
    <scope>NUCLEOTIDE SEQUENCE [LARGE SCALE GENOMIC DNA]</scope>
    <source>
        <strain evidence="3 4">IFM 12276</strain>
    </source>
</reference>
<dbReference type="PRINTS" id="PR01438">
    <property type="entry name" value="UNVRSLSTRESS"/>
</dbReference>
<sequence>MNPRHPSRRPIVVGTDGSDPSITAVRWAAQTAALHDAPLHISLIVESSLGSDDDDPPRPAALLRVREADEAIERAANAAVAAAHTVRDIAIGTEIRTAHIAGALIERSRSAAMLVVGTRGIGRVQRVLLGSVSTAVARDADCPVAVVPDDTPLWEPTDTGPVIVGVDGSSAEQAAIEVAATEASLRGVELVAVHTWGEVEPLAAIGTDWAALRRTEEALLATSLAGWQEQYPELTIRREVVRDRPERRLLERSRDGQLLVVGNRGRGALGRLLFGSVSDTLLRSVDRPIVIAR</sequence>
<dbReference type="Proteomes" id="UP001317870">
    <property type="component" value="Chromosome"/>
</dbReference>
<evidence type="ECO:0000259" key="2">
    <source>
        <dbReference type="Pfam" id="PF00582"/>
    </source>
</evidence>
<name>A0ABN6U107_9NOCA</name>
<dbReference type="PANTHER" id="PTHR46268:SF6">
    <property type="entry name" value="UNIVERSAL STRESS PROTEIN UP12"/>
    <property type="match status" value="1"/>
</dbReference>
<protein>
    <submittedName>
        <fullName evidence="3">Universal stress protein</fullName>
    </submittedName>
</protein>
<dbReference type="Gene3D" id="3.40.50.620">
    <property type="entry name" value="HUPs"/>
    <property type="match status" value="2"/>
</dbReference>
<dbReference type="Pfam" id="PF00582">
    <property type="entry name" value="Usp"/>
    <property type="match status" value="2"/>
</dbReference>
<dbReference type="PANTHER" id="PTHR46268">
    <property type="entry name" value="STRESS RESPONSE PROTEIN NHAX"/>
    <property type="match status" value="1"/>
</dbReference>
<comment type="similarity">
    <text evidence="1">Belongs to the universal stress protein A family.</text>
</comment>
<dbReference type="SUPFAM" id="SSF52402">
    <property type="entry name" value="Adenine nucleotide alpha hydrolases-like"/>
    <property type="match status" value="2"/>
</dbReference>
<feature type="domain" description="UspA" evidence="2">
    <location>
        <begin position="161"/>
        <end position="293"/>
    </location>
</feature>
<dbReference type="InterPro" id="IPR014729">
    <property type="entry name" value="Rossmann-like_a/b/a_fold"/>
</dbReference>
<evidence type="ECO:0000256" key="1">
    <source>
        <dbReference type="ARBA" id="ARBA00008791"/>
    </source>
</evidence>
<dbReference type="InterPro" id="IPR006015">
    <property type="entry name" value="Universal_stress_UspA"/>
</dbReference>
<evidence type="ECO:0000313" key="4">
    <source>
        <dbReference type="Proteomes" id="UP001317870"/>
    </source>
</evidence>
<dbReference type="InterPro" id="IPR006016">
    <property type="entry name" value="UspA"/>
</dbReference>
<evidence type="ECO:0000313" key="3">
    <source>
        <dbReference type="EMBL" id="BDT98920.1"/>
    </source>
</evidence>
<proteinExistence type="inferred from homology"/>